<feature type="domain" description="Choloylglycine hydrolase/NAAA C-terminal" evidence="4">
    <location>
        <begin position="24"/>
        <end position="335"/>
    </location>
</feature>
<dbReference type="Proteomes" id="UP000766986">
    <property type="component" value="Unassembled WGS sequence"/>
</dbReference>
<comment type="similarity">
    <text evidence="1">Belongs to the peptidase C59 family.</text>
</comment>
<dbReference type="CDD" id="cd00542">
    <property type="entry name" value="Ntn_PVA"/>
    <property type="match status" value="1"/>
</dbReference>
<dbReference type="GO" id="GO:0016787">
    <property type="term" value="F:hydrolase activity"/>
    <property type="evidence" value="ECO:0007669"/>
    <property type="project" value="UniProtKB-KW"/>
</dbReference>
<organism evidence="5 6">
    <name type="scientific">Mediterranea massiliensis</name>
    <dbReference type="NCBI Taxonomy" id="1841865"/>
    <lineage>
        <taxon>Bacteria</taxon>
        <taxon>Pseudomonadati</taxon>
        <taxon>Bacteroidota</taxon>
        <taxon>Bacteroidia</taxon>
        <taxon>Bacteroidales</taxon>
        <taxon>Bacteroidaceae</taxon>
        <taxon>Mediterranea</taxon>
    </lineage>
</organism>
<evidence type="ECO:0000256" key="2">
    <source>
        <dbReference type="ARBA" id="ARBA00022801"/>
    </source>
</evidence>
<sequence length="366" mass="40294">MKKIFITCMALAMTFLMQQEANACTGITLTAKDSARIVARTIEWGGSELNSQYVVVPRGYVQHSYVPGYTLDGMKMVARYGYVGLSVEQKEFVVEGLNEAGLSAGLFYFPGYGQYEAYDAAVKGQSVTDLQLVSWILGSCATVEQVKEAVSKAHVIAIDPRASTVHWRFADTTGRQIVLEIVGGKPCFYENKLGVLTNSPGFEWQMTNLNNYVNLYAGTAEAKKLDGVQIASFGAGSGFLGIPGDVTPPSRFVRAAFYQATAPLQEKAEDAVRQSFQILNNFDIPIGVEFADGKIPADIPSATQWTTATDITNKVIYYRTMYNNAIRRIDLSQIDFTRVAYQAVPLDKEKKQPFVPVCVKMKISNI</sequence>
<reference evidence="5 6" key="1">
    <citation type="journal article" date="2021" name="Sci. Rep.">
        <title>The distribution of antibiotic resistance genes in chicken gut microbiota commensals.</title>
        <authorList>
            <person name="Juricova H."/>
            <person name="Matiasovicova J."/>
            <person name="Kubasova T."/>
            <person name="Cejkova D."/>
            <person name="Rychlik I."/>
        </authorList>
    </citation>
    <scope>NUCLEOTIDE SEQUENCE [LARGE SCALE GENOMIC DNA]</scope>
    <source>
        <strain evidence="5 6">An772</strain>
    </source>
</reference>
<keyword evidence="2 5" id="KW-0378">Hydrolase</keyword>
<protein>
    <submittedName>
        <fullName evidence="5">Choloylglycine hydrolase family protein</fullName>
    </submittedName>
</protein>
<evidence type="ECO:0000256" key="3">
    <source>
        <dbReference type="SAM" id="SignalP"/>
    </source>
</evidence>
<keyword evidence="6" id="KW-1185">Reference proteome</keyword>
<proteinExistence type="inferred from homology"/>
<evidence type="ECO:0000313" key="5">
    <source>
        <dbReference type="EMBL" id="MBM6735291.1"/>
    </source>
</evidence>
<gene>
    <name evidence="5" type="ORF">H7U35_08680</name>
</gene>
<feature type="chain" id="PRO_5045522144" evidence="3">
    <location>
        <begin position="24"/>
        <end position="366"/>
    </location>
</feature>
<evidence type="ECO:0000259" key="4">
    <source>
        <dbReference type="Pfam" id="PF02275"/>
    </source>
</evidence>
<dbReference type="Gene3D" id="3.60.60.10">
    <property type="entry name" value="Penicillin V Acylase, Chain A"/>
    <property type="match status" value="1"/>
</dbReference>
<evidence type="ECO:0000313" key="6">
    <source>
        <dbReference type="Proteomes" id="UP000766986"/>
    </source>
</evidence>
<dbReference type="SUPFAM" id="SSF56235">
    <property type="entry name" value="N-terminal nucleophile aminohydrolases (Ntn hydrolases)"/>
    <property type="match status" value="1"/>
</dbReference>
<dbReference type="PANTHER" id="PTHR35527:SF2">
    <property type="entry name" value="HYDROLASE"/>
    <property type="match status" value="1"/>
</dbReference>
<dbReference type="InterPro" id="IPR052193">
    <property type="entry name" value="Peptidase_C59"/>
</dbReference>
<dbReference type="EMBL" id="JACLYZ010000016">
    <property type="protein sequence ID" value="MBM6735291.1"/>
    <property type="molecule type" value="Genomic_DNA"/>
</dbReference>
<name>A0ABS2E0Y7_9BACT</name>
<dbReference type="RefSeq" id="WP_205095453.1">
    <property type="nucleotide sequence ID" value="NZ_JACLYZ010000016.1"/>
</dbReference>
<dbReference type="PANTHER" id="PTHR35527">
    <property type="entry name" value="CHOLOYLGLYCINE HYDROLASE"/>
    <property type="match status" value="1"/>
</dbReference>
<accession>A0ABS2E0Y7</accession>
<dbReference type="InterPro" id="IPR029132">
    <property type="entry name" value="CBAH/NAAA_C"/>
</dbReference>
<comment type="caution">
    <text evidence="5">The sequence shown here is derived from an EMBL/GenBank/DDBJ whole genome shotgun (WGS) entry which is preliminary data.</text>
</comment>
<keyword evidence="3" id="KW-0732">Signal</keyword>
<feature type="signal peptide" evidence="3">
    <location>
        <begin position="1"/>
        <end position="23"/>
    </location>
</feature>
<dbReference type="InterPro" id="IPR029055">
    <property type="entry name" value="Ntn_hydrolases_N"/>
</dbReference>
<dbReference type="Pfam" id="PF02275">
    <property type="entry name" value="CBAH"/>
    <property type="match status" value="1"/>
</dbReference>
<evidence type="ECO:0000256" key="1">
    <source>
        <dbReference type="ARBA" id="ARBA00006625"/>
    </source>
</evidence>